<keyword evidence="1" id="KW-0732">Signal</keyword>
<dbReference type="RefSeq" id="WP_092983103.1">
    <property type="nucleotide sequence ID" value="NZ_FOYQ01000002.1"/>
</dbReference>
<protein>
    <submittedName>
        <fullName evidence="2">Uncharacterized protein</fullName>
    </submittedName>
</protein>
<dbReference type="EMBL" id="FOYQ01000002">
    <property type="protein sequence ID" value="SFR53315.1"/>
    <property type="molecule type" value="Genomic_DNA"/>
</dbReference>
<dbReference type="STRING" id="400055.SAMN04490243_2695"/>
<accession>A0A1I6HFM5</accession>
<proteinExistence type="predicted"/>
<evidence type="ECO:0000313" key="2">
    <source>
        <dbReference type="EMBL" id="SFR53315.1"/>
    </source>
</evidence>
<dbReference type="Proteomes" id="UP000199534">
    <property type="component" value="Unassembled WGS sequence"/>
</dbReference>
<name>A0A1I6HFM5_9FLAO</name>
<feature type="signal peptide" evidence="1">
    <location>
        <begin position="1"/>
        <end position="19"/>
    </location>
</feature>
<dbReference type="OrthoDB" id="9949546at2"/>
<feature type="chain" id="PRO_5011722758" evidence="1">
    <location>
        <begin position="20"/>
        <end position="137"/>
    </location>
</feature>
<evidence type="ECO:0000313" key="3">
    <source>
        <dbReference type="Proteomes" id="UP000199534"/>
    </source>
</evidence>
<reference evidence="2 3" key="1">
    <citation type="submission" date="2016-10" db="EMBL/GenBank/DDBJ databases">
        <authorList>
            <person name="de Groot N.N."/>
        </authorList>
    </citation>
    <scope>NUCLEOTIDE SEQUENCE [LARGE SCALE GENOMIC DNA]</scope>
    <source>
        <strain evidence="2 3">DSM 21019</strain>
    </source>
</reference>
<organism evidence="2 3">
    <name type="scientific">Robiginitalea myxolifaciens</name>
    <dbReference type="NCBI Taxonomy" id="400055"/>
    <lineage>
        <taxon>Bacteria</taxon>
        <taxon>Pseudomonadati</taxon>
        <taxon>Bacteroidota</taxon>
        <taxon>Flavobacteriia</taxon>
        <taxon>Flavobacteriales</taxon>
        <taxon>Flavobacteriaceae</taxon>
        <taxon>Robiginitalea</taxon>
    </lineage>
</organism>
<keyword evidence="3" id="KW-1185">Reference proteome</keyword>
<evidence type="ECO:0000256" key="1">
    <source>
        <dbReference type="SAM" id="SignalP"/>
    </source>
</evidence>
<sequence>MKNYVLLLLLSLSSFFAFPALTPSARAVLNVEGLYSEIENTQYIFYAEAFNENVHLKHRYQTENARDFENVSMNFWSEQLVEMEAADADCTVTIQLKVRIGFGSNFVEASASVDGVPCDEVVEALVRLKEQLNAALK</sequence>
<dbReference type="AlphaFoldDB" id="A0A1I6HFM5"/>
<gene>
    <name evidence="2" type="ORF">SAMN04490243_2695</name>
</gene>